<keyword evidence="3" id="KW-1185">Reference proteome</keyword>
<accession>A0ABS8Y5R5</accession>
<feature type="region of interest" description="Disordered" evidence="1">
    <location>
        <begin position="24"/>
        <end position="51"/>
    </location>
</feature>
<feature type="non-terminal residue" evidence="2">
    <location>
        <position position="51"/>
    </location>
</feature>
<comment type="caution">
    <text evidence="2">The sequence shown here is derived from an EMBL/GenBank/DDBJ whole genome shotgun (WGS) entry which is preliminary data.</text>
</comment>
<dbReference type="EMBL" id="JACEIK010018166">
    <property type="protein sequence ID" value="MCE5165968.1"/>
    <property type="molecule type" value="Genomic_DNA"/>
</dbReference>
<feature type="non-terminal residue" evidence="2">
    <location>
        <position position="1"/>
    </location>
</feature>
<evidence type="ECO:0000256" key="1">
    <source>
        <dbReference type="SAM" id="MobiDB-lite"/>
    </source>
</evidence>
<sequence length="51" mass="5319">GIEHDVQGDLSASLACPVVPKVEEARRDQVTPPPHIPLTPKGVVTGDPTPP</sequence>
<evidence type="ECO:0000313" key="2">
    <source>
        <dbReference type="EMBL" id="MCE5165968.1"/>
    </source>
</evidence>
<organism evidence="2 3">
    <name type="scientific">Datura stramonium</name>
    <name type="common">Jimsonweed</name>
    <name type="synonym">Common thornapple</name>
    <dbReference type="NCBI Taxonomy" id="4076"/>
    <lineage>
        <taxon>Eukaryota</taxon>
        <taxon>Viridiplantae</taxon>
        <taxon>Streptophyta</taxon>
        <taxon>Embryophyta</taxon>
        <taxon>Tracheophyta</taxon>
        <taxon>Spermatophyta</taxon>
        <taxon>Magnoliopsida</taxon>
        <taxon>eudicotyledons</taxon>
        <taxon>Gunneridae</taxon>
        <taxon>Pentapetalae</taxon>
        <taxon>asterids</taxon>
        <taxon>lamiids</taxon>
        <taxon>Solanales</taxon>
        <taxon>Solanaceae</taxon>
        <taxon>Solanoideae</taxon>
        <taxon>Datureae</taxon>
        <taxon>Datura</taxon>
    </lineage>
</organism>
<evidence type="ECO:0000313" key="3">
    <source>
        <dbReference type="Proteomes" id="UP000823775"/>
    </source>
</evidence>
<proteinExistence type="predicted"/>
<name>A0ABS8Y5R5_DATST</name>
<reference evidence="2 3" key="1">
    <citation type="journal article" date="2021" name="BMC Genomics">
        <title>Datura genome reveals duplications of psychoactive alkaloid biosynthetic genes and high mutation rate following tissue culture.</title>
        <authorList>
            <person name="Rajewski A."/>
            <person name="Carter-House D."/>
            <person name="Stajich J."/>
            <person name="Litt A."/>
        </authorList>
    </citation>
    <scope>NUCLEOTIDE SEQUENCE [LARGE SCALE GENOMIC DNA]</scope>
    <source>
        <strain evidence="2">AR-01</strain>
    </source>
</reference>
<gene>
    <name evidence="2" type="ORF">HAX54_013504</name>
</gene>
<protein>
    <submittedName>
        <fullName evidence="2">Uncharacterized protein</fullName>
    </submittedName>
</protein>
<dbReference type="Proteomes" id="UP000823775">
    <property type="component" value="Unassembled WGS sequence"/>
</dbReference>